<dbReference type="Gene3D" id="3.40.390.10">
    <property type="entry name" value="Collagenase (Catalytic Domain)"/>
    <property type="match status" value="1"/>
</dbReference>
<sequence length="207" mass="23513">MKKMIKVLLSSIFCLSTLAGCSSSPYTKAEAQTLTIQGVPVYVEPDEETTQEDIDTFLKAIKAQPEFLKKNCTGIHLQGENAFINYAQQNFGDKYNKTFGYTIGEDVFLKTNLNVNGSKRDIDSVKDTVAHELWHVFDYANGNDEYYLSEFDFNILYNQNPGSISEYGATNVLEFFAEAGTMYLLSPEELKEKNMDVYNYFESLPKE</sequence>
<protein>
    <submittedName>
        <fullName evidence="2">Uncharacterized protein</fullName>
    </submittedName>
</protein>
<organism evidence="2 3">
    <name type="scientific">Holdemanella biformis</name>
    <dbReference type="NCBI Taxonomy" id="1735"/>
    <lineage>
        <taxon>Bacteria</taxon>
        <taxon>Bacillati</taxon>
        <taxon>Bacillota</taxon>
        <taxon>Erysipelotrichia</taxon>
        <taxon>Erysipelotrichales</taxon>
        <taxon>Erysipelotrichaceae</taxon>
        <taxon>Holdemanella</taxon>
    </lineage>
</organism>
<gene>
    <name evidence="2" type="ORF">DWW32_05340</name>
</gene>
<evidence type="ECO:0000256" key="1">
    <source>
        <dbReference type="SAM" id="SignalP"/>
    </source>
</evidence>
<dbReference type="RefSeq" id="WP_118325033.1">
    <property type="nucleotide sequence ID" value="NZ_QRYH01000008.1"/>
</dbReference>
<dbReference type="EMBL" id="QRYQ01000007">
    <property type="protein sequence ID" value="RGU92224.1"/>
    <property type="molecule type" value="Genomic_DNA"/>
</dbReference>
<evidence type="ECO:0000313" key="2">
    <source>
        <dbReference type="EMBL" id="RGU92224.1"/>
    </source>
</evidence>
<proteinExistence type="predicted"/>
<dbReference type="Proteomes" id="UP000265489">
    <property type="component" value="Unassembled WGS sequence"/>
</dbReference>
<evidence type="ECO:0000313" key="3">
    <source>
        <dbReference type="Proteomes" id="UP000265489"/>
    </source>
</evidence>
<dbReference type="PROSITE" id="PS51257">
    <property type="entry name" value="PROKAR_LIPOPROTEIN"/>
    <property type="match status" value="1"/>
</dbReference>
<comment type="caution">
    <text evidence="2">The sequence shown here is derived from an EMBL/GenBank/DDBJ whole genome shotgun (WGS) entry which is preliminary data.</text>
</comment>
<dbReference type="InterPro" id="IPR024079">
    <property type="entry name" value="MetalloPept_cat_dom_sf"/>
</dbReference>
<feature type="signal peptide" evidence="1">
    <location>
        <begin position="1"/>
        <end position="19"/>
    </location>
</feature>
<name>A0A395W7I5_9FIRM</name>
<keyword evidence="1" id="KW-0732">Signal</keyword>
<dbReference type="AlphaFoldDB" id="A0A395W7I5"/>
<feature type="chain" id="PRO_5039662698" evidence="1">
    <location>
        <begin position="20"/>
        <end position="207"/>
    </location>
</feature>
<dbReference type="SUPFAM" id="SSF55486">
    <property type="entry name" value="Metalloproteases ('zincins'), catalytic domain"/>
    <property type="match status" value="1"/>
</dbReference>
<dbReference type="GO" id="GO:0008237">
    <property type="term" value="F:metallopeptidase activity"/>
    <property type="evidence" value="ECO:0007669"/>
    <property type="project" value="InterPro"/>
</dbReference>
<accession>A0A395W7I5</accession>
<dbReference type="GeneID" id="66579482"/>
<reference evidence="2 3" key="1">
    <citation type="submission" date="2018-08" db="EMBL/GenBank/DDBJ databases">
        <title>A genome reference for cultivated species of the human gut microbiota.</title>
        <authorList>
            <person name="Zou Y."/>
            <person name="Xue W."/>
            <person name="Luo G."/>
        </authorList>
    </citation>
    <scope>NUCLEOTIDE SEQUENCE [LARGE SCALE GENOMIC DNA]</scope>
    <source>
        <strain evidence="2 3">AF15-20</strain>
    </source>
</reference>